<organism evidence="1 2">
    <name type="scientific">Eumeta variegata</name>
    <name type="common">Bagworm moth</name>
    <name type="synonym">Eumeta japonica</name>
    <dbReference type="NCBI Taxonomy" id="151549"/>
    <lineage>
        <taxon>Eukaryota</taxon>
        <taxon>Metazoa</taxon>
        <taxon>Ecdysozoa</taxon>
        <taxon>Arthropoda</taxon>
        <taxon>Hexapoda</taxon>
        <taxon>Insecta</taxon>
        <taxon>Pterygota</taxon>
        <taxon>Neoptera</taxon>
        <taxon>Endopterygota</taxon>
        <taxon>Lepidoptera</taxon>
        <taxon>Glossata</taxon>
        <taxon>Ditrysia</taxon>
        <taxon>Tineoidea</taxon>
        <taxon>Psychidae</taxon>
        <taxon>Oiketicinae</taxon>
        <taxon>Eumeta</taxon>
    </lineage>
</organism>
<accession>A0A4C1V9W8</accession>
<sequence length="81" mass="9175">MAYAKGNEVRKSARSGAYEAVRIWRSIATRLIPSRNSARQCLRVHLNSAWPRLIEKSNALSPERYVSGTRRGVSDCQDLNE</sequence>
<protein>
    <submittedName>
        <fullName evidence="1">Uncharacterized protein</fullName>
    </submittedName>
</protein>
<evidence type="ECO:0000313" key="1">
    <source>
        <dbReference type="EMBL" id="GBP35476.1"/>
    </source>
</evidence>
<dbReference type="Proteomes" id="UP000299102">
    <property type="component" value="Unassembled WGS sequence"/>
</dbReference>
<comment type="caution">
    <text evidence="1">The sequence shown here is derived from an EMBL/GenBank/DDBJ whole genome shotgun (WGS) entry which is preliminary data.</text>
</comment>
<gene>
    <name evidence="1" type="ORF">EVAR_19986_1</name>
</gene>
<name>A0A4C1V9W8_EUMVA</name>
<proteinExistence type="predicted"/>
<dbReference type="EMBL" id="BGZK01000304">
    <property type="protein sequence ID" value="GBP35476.1"/>
    <property type="molecule type" value="Genomic_DNA"/>
</dbReference>
<dbReference type="AlphaFoldDB" id="A0A4C1V9W8"/>
<reference evidence="1 2" key="1">
    <citation type="journal article" date="2019" name="Commun. Biol.">
        <title>The bagworm genome reveals a unique fibroin gene that provides high tensile strength.</title>
        <authorList>
            <person name="Kono N."/>
            <person name="Nakamura H."/>
            <person name="Ohtoshi R."/>
            <person name="Tomita M."/>
            <person name="Numata K."/>
            <person name="Arakawa K."/>
        </authorList>
    </citation>
    <scope>NUCLEOTIDE SEQUENCE [LARGE SCALE GENOMIC DNA]</scope>
</reference>
<keyword evidence="2" id="KW-1185">Reference proteome</keyword>
<evidence type="ECO:0000313" key="2">
    <source>
        <dbReference type="Proteomes" id="UP000299102"/>
    </source>
</evidence>